<feature type="region of interest" description="Disordered" evidence="1">
    <location>
        <begin position="184"/>
        <end position="209"/>
    </location>
</feature>
<dbReference type="CDD" id="cd00303">
    <property type="entry name" value="retropepsin_like"/>
    <property type="match status" value="1"/>
</dbReference>
<evidence type="ECO:0000256" key="1">
    <source>
        <dbReference type="SAM" id="MobiDB-lite"/>
    </source>
</evidence>
<dbReference type="EMBL" id="PEDP01007058">
    <property type="protein sequence ID" value="POS81830.1"/>
    <property type="molecule type" value="Genomic_DNA"/>
</dbReference>
<feature type="non-terminal residue" evidence="2">
    <location>
        <position position="372"/>
    </location>
</feature>
<evidence type="ECO:0000313" key="2">
    <source>
        <dbReference type="EMBL" id="POS81830.1"/>
    </source>
</evidence>
<dbReference type="OrthoDB" id="3598995at2759"/>
<accession>A0A2S4PIH9</accession>
<protein>
    <submittedName>
        <fullName evidence="2">Uncharacterized protein</fullName>
    </submittedName>
</protein>
<comment type="caution">
    <text evidence="2">The sequence shown here is derived from an EMBL/GenBank/DDBJ whole genome shotgun (WGS) entry which is preliminary data.</text>
</comment>
<keyword evidence="3" id="KW-1185">Reference proteome</keyword>
<dbReference type="InterPro" id="IPR043502">
    <property type="entry name" value="DNA/RNA_pol_sf"/>
</dbReference>
<dbReference type="Gene3D" id="2.40.70.10">
    <property type="entry name" value="Acid Proteases"/>
    <property type="match status" value="1"/>
</dbReference>
<proteinExistence type="predicted"/>
<evidence type="ECO:0000313" key="3">
    <source>
        <dbReference type="Proteomes" id="UP000237438"/>
    </source>
</evidence>
<name>A0A2S4PIH9_9PEZI</name>
<dbReference type="SUPFAM" id="SSF50630">
    <property type="entry name" value="Acid proteases"/>
    <property type="match status" value="1"/>
</dbReference>
<dbReference type="Proteomes" id="UP000237438">
    <property type="component" value="Unassembled WGS sequence"/>
</dbReference>
<gene>
    <name evidence="2" type="ORF">EPUL_006096</name>
</gene>
<organism evidence="2 3">
    <name type="scientific">Erysiphe pulchra</name>
    <dbReference type="NCBI Taxonomy" id="225359"/>
    <lineage>
        <taxon>Eukaryota</taxon>
        <taxon>Fungi</taxon>
        <taxon>Dikarya</taxon>
        <taxon>Ascomycota</taxon>
        <taxon>Pezizomycotina</taxon>
        <taxon>Leotiomycetes</taxon>
        <taxon>Erysiphales</taxon>
        <taxon>Erysiphaceae</taxon>
        <taxon>Erysiphe</taxon>
    </lineage>
</organism>
<dbReference type="AlphaFoldDB" id="A0A2S4PIH9"/>
<reference evidence="2 3" key="1">
    <citation type="submission" date="2017-10" db="EMBL/GenBank/DDBJ databases">
        <title>Development of genomic resources for the powdery mildew, Erysiphe pulchra.</title>
        <authorList>
            <person name="Wadl P.A."/>
            <person name="Mack B.M."/>
            <person name="Moore G."/>
            <person name="Beltz S.B."/>
        </authorList>
    </citation>
    <scope>NUCLEOTIDE SEQUENCE [LARGE SCALE GENOMIC DNA]</scope>
    <source>
        <strain evidence="2">Cflorida</strain>
    </source>
</reference>
<dbReference type="SUPFAM" id="SSF56672">
    <property type="entry name" value="DNA/RNA polymerases"/>
    <property type="match status" value="1"/>
</dbReference>
<sequence length="372" mass="42510">MLPIRKKSESPSQISSYIDRPFRIPVLVNAYKLGQLFQVRLKPGTTQADQGSDINIISDKLAKDLRLKPIKLGPHIALTMGTANGESTPLYQYAEIKICVEDIWRTIQVFVRPPTSNDRSTLILGLPWLYDVDASIKIRKFQIEIGDRSKGEKRRTIQTSQFKPAVHHRLSLIPVESKNHDLLDNLPVESKPPLESSSDSQESDSSVDEEFLGKGDVTSATLKHHYQKNYSITKPHSFPTLRRPVFRPLSSESKKVIETWFNTCLATIGDICSDENSRFQVKRLLYTYRDLDAGTDVNLPATDLYVHKIHLKPGTKPWNMQKQKRWPKDQEWWLNKIVTESWKNGMHEPTVTANGELSEWNAQARLVPKSDD</sequence>
<dbReference type="InterPro" id="IPR021109">
    <property type="entry name" value="Peptidase_aspartic_dom_sf"/>
</dbReference>
<dbReference type="STRING" id="225359.A0A2S4PIH9"/>